<accession>A0A6P2CIB2</accession>
<dbReference type="RefSeq" id="WP_040775271.1">
    <property type="nucleotide sequence ID" value="NZ_QRCM01000001.1"/>
</dbReference>
<comment type="catalytic activity">
    <reaction evidence="1">
        <text>Release of N-terminal proline from a peptide.</text>
        <dbReference type="EC" id="3.4.11.5"/>
    </reaction>
</comment>
<evidence type="ECO:0000256" key="6">
    <source>
        <dbReference type="ARBA" id="ARBA00022490"/>
    </source>
</evidence>
<evidence type="ECO:0000256" key="8">
    <source>
        <dbReference type="ARBA" id="ARBA00022801"/>
    </source>
</evidence>
<evidence type="ECO:0000256" key="9">
    <source>
        <dbReference type="ARBA" id="ARBA00029605"/>
    </source>
</evidence>
<dbReference type="Gene3D" id="3.40.50.1820">
    <property type="entry name" value="alpha/beta hydrolase"/>
    <property type="match status" value="1"/>
</dbReference>
<reference evidence="11 12" key="1">
    <citation type="submission" date="2018-07" db="EMBL/GenBank/DDBJ databases">
        <title>Genome sequence of Rhodococcus rhodnii ATCC 35071 from Rhodnius prolixus.</title>
        <authorList>
            <person name="Patel V."/>
            <person name="Vogel K.J."/>
        </authorList>
    </citation>
    <scope>NUCLEOTIDE SEQUENCE [LARGE SCALE GENOMIC DNA]</scope>
    <source>
        <strain evidence="11 12">ATCC 35071</strain>
    </source>
</reference>
<dbReference type="PRINTS" id="PR00793">
    <property type="entry name" value="PROAMNOPTASE"/>
</dbReference>
<evidence type="ECO:0000256" key="2">
    <source>
        <dbReference type="ARBA" id="ARBA00004496"/>
    </source>
</evidence>
<proteinExistence type="inferred from homology"/>
<dbReference type="GO" id="GO:0006508">
    <property type="term" value="P:proteolysis"/>
    <property type="evidence" value="ECO:0007669"/>
    <property type="project" value="UniProtKB-KW"/>
</dbReference>
<dbReference type="InterPro" id="IPR000073">
    <property type="entry name" value="AB_hydrolase_1"/>
</dbReference>
<evidence type="ECO:0000256" key="4">
    <source>
        <dbReference type="ARBA" id="ARBA00012568"/>
    </source>
</evidence>
<keyword evidence="8 11" id="KW-0378">Hydrolase</keyword>
<keyword evidence="5" id="KW-0031">Aminopeptidase</keyword>
<comment type="similarity">
    <text evidence="3">Belongs to the peptidase S33 family.</text>
</comment>
<evidence type="ECO:0000256" key="3">
    <source>
        <dbReference type="ARBA" id="ARBA00010088"/>
    </source>
</evidence>
<name>A0A6P2CIB2_9NOCA</name>
<dbReference type="GO" id="GO:0004177">
    <property type="term" value="F:aminopeptidase activity"/>
    <property type="evidence" value="ECO:0007669"/>
    <property type="project" value="UniProtKB-KW"/>
</dbReference>
<organism evidence="11 12">
    <name type="scientific">Rhodococcus rhodnii</name>
    <dbReference type="NCBI Taxonomy" id="38312"/>
    <lineage>
        <taxon>Bacteria</taxon>
        <taxon>Bacillati</taxon>
        <taxon>Actinomycetota</taxon>
        <taxon>Actinomycetes</taxon>
        <taxon>Mycobacteriales</taxon>
        <taxon>Nocardiaceae</taxon>
        <taxon>Rhodococcus</taxon>
    </lineage>
</organism>
<keyword evidence="7" id="KW-0645">Protease</keyword>
<dbReference type="SUPFAM" id="SSF53474">
    <property type="entry name" value="alpha/beta-Hydrolases"/>
    <property type="match status" value="1"/>
</dbReference>
<gene>
    <name evidence="11" type="ORF">DW322_11430</name>
</gene>
<evidence type="ECO:0000259" key="10">
    <source>
        <dbReference type="Pfam" id="PF00561"/>
    </source>
</evidence>
<dbReference type="Proteomes" id="UP000471120">
    <property type="component" value="Unassembled WGS sequence"/>
</dbReference>
<dbReference type="InterPro" id="IPR029058">
    <property type="entry name" value="AB_hydrolase_fold"/>
</dbReference>
<evidence type="ECO:0000256" key="1">
    <source>
        <dbReference type="ARBA" id="ARBA00001585"/>
    </source>
</evidence>
<dbReference type="EC" id="3.4.11.5" evidence="4"/>
<protein>
    <recommendedName>
        <fullName evidence="4">prolyl aminopeptidase</fullName>
        <ecNumber evidence="4">3.4.11.5</ecNumber>
    </recommendedName>
    <alternativeName>
        <fullName evidence="9">Prolyl aminopeptidase</fullName>
    </alternativeName>
</protein>
<dbReference type="PANTHER" id="PTHR43722:SF1">
    <property type="entry name" value="PROLINE IMINOPEPTIDASE"/>
    <property type="match status" value="1"/>
</dbReference>
<comment type="caution">
    <text evidence="11">The sequence shown here is derived from an EMBL/GenBank/DDBJ whole genome shotgun (WGS) entry which is preliminary data.</text>
</comment>
<evidence type="ECO:0000313" key="12">
    <source>
        <dbReference type="Proteomes" id="UP000471120"/>
    </source>
</evidence>
<dbReference type="PANTHER" id="PTHR43722">
    <property type="entry name" value="PROLINE IMINOPEPTIDASE"/>
    <property type="match status" value="1"/>
</dbReference>
<evidence type="ECO:0000313" key="11">
    <source>
        <dbReference type="EMBL" id="TXG90718.1"/>
    </source>
</evidence>
<sequence length="120" mass="12904">MSGAPRATGRLAVEGGQQIYWEEWGERDGVPALFLHGGPGGGLGNSRYRFGFDLTRTRVIGFDQRGCGRSSPHASDLTTSLAQNDTSALVGDIEALRRHLGVDRWIVDGVSWGSTLALAY</sequence>
<dbReference type="AlphaFoldDB" id="A0A6P2CIB2"/>
<evidence type="ECO:0000256" key="7">
    <source>
        <dbReference type="ARBA" id="ARBA00022670"/>
    </source>
</evidence>
<feature type="domain" description="AB hydrolase-1" evidence="10">
    <location>
        <begin position="33"/>
        <end position="120"/>
    </location>
</feature>
<dbReference type="InterPro" id="IPR002410">
    <property type="entry name" value="Peptidase_S33"/>
</dbReference>
<comment type="subcellular location">
    <subcellularLocation>
        <location evidence="2">Cytoplasm</location>
    </subcellularLocation>
</comment>
<keyword evidence="6" id="KW-0963">Cytoplasm</keyword>
<dbReference type="InterPro" id="IPR005944">
    <property type="entry name" value="Pro_iminopeptidase"/>
</dbReference>
<dbReference type="Pfam" id="PF00561">
    <property type="entry name" value="Abhydrolase_1"/>
    <property type="match status" value="1"/>
</dbReference>
<dbReference type="EMBL" id="QRCM01000001">
    <property type="protein sequence ID" value="TXG90718.1"/>
    <property type="molecule type" value="Genomic_DNA"/>
</dbReference>
<evidence type="ECO:0000256" key="5">
    <source>
        <dbReference type="ARBA" id="ARBA00022438"/>
    </source>
</evidence>
<dbReference type="GO" id="GO:0005737">
    <property type="term" value="C:cytoplasm"/>
    <property type="evidence" value="ECO:0007669"/>
    <property type="project" value="UniProtKB-SubCell"/>
</dbReference>